<evidence type="ECO:0000256" key="1">
    <source>
        <dbReference type="SAM" id="MobiDB-lite"/>
    </source>
</evidence>
<organism evidence="2 3">
    <name type="scientific">Methylococcus capsulatus</name>
    <dbReference type="NCBI Taxonomy" id="414"/>
    <lineage>
        <taxon>Bacteria</taxon>
        <taxon>Pseudomonadati</taxon>
        <taxon>Pseudomonadota</taxon>
        <taxon>Gammaproteobacteria</taxon>
        <taxon>Methylococcales</taxon>
        <taxon>Methylococcaceae</taxon>
        <taxon>Methylococcus</taxon>
    </lineage>
</organism>
<feature type="region of interest" description="Disordered" evidence="1">
    <location>
        <begin position="100"/>
        <end position="119"/>
    </location>
</feature>
<accession>A0AA35UC31</accession>
<evidence type="ECO:0000313" key="3">
    <source>
        <dbReference type="Proteomes" id="UP001158598"/>
    </source>
</evidence>
<dbReference type="Proteomes" id="UP001158598">
    <property type="component" value="Chromosome"/>
</dbReference>
<name>A0AA35UC31_METCP</name>
<dbReference type="EMBL" id="OX458332">
    <property type="protein sequence ID" value="CAI8819965.1"/>
    <property type="molecule type" value="Genomic_DNA"/>
</dbReference>
<dbReference type="RefSeq" id="WP_218796976.1">
    <property type="nucleotide sequence ID" value="NZ_CP079097.1"/>
</dbReference>
<dbReference type="AlphaFoldDB" id="A0AA35UC31"/>
<proteinExistence type="predicted"/>
<sequence>MRTRQPYDGKRVQRQLPRPHVRLTVIDKLLRRHVTLPCPEAHLAVAVITLAIGDCLDPGAVLRAEARHFLAGSALEFWCDAVGLEATFVRAIARKGGYLPSETAHGAGVKRTPKERGLA</sequence>
<evidence type="ECO:0000313" key="2">
    <source>
        <dbReference type="EMBL" id="CAI8819965.1"/>
    </source>
</evidence>
<protein>
    <submittedName>
        <fullName evidence="2">Uncharacterized protein</fullName>
    </submittedName>
</protein>
<reference evidence="2" key="1">
    <citation type="submission" date="2023-03" db="EMBL/GenBank/DDBJ databases">
        <authorList>
            <person name="Pearce D."/>
        </authorList>
    </citation>
    <scope>NUCLEOTIDE SEQUENCE</scope>
    <source>
        <strain evidence="2">Mc</strain>
    </source>
</reference>
<gene>
    <name evidence="2" type="ORF">MCNOR_1926</name>
</gene>